<dbReference type="STRING" id="684065.SAMN05421738_10394"/>
<evidence type="ECO:0000313" key="2">
    <source>
        <dbReference type="Proteomes" id="UP000199149"/>
    </source>
</evidence>
<reference evidence="2" key="1">
    <citation type="submission" date="2016-10" db="EMBL/GenBank/DDBJ databases">
        <authorList>
            <person name="Varghese N."/>
            <person name="Submissions S."/>
        </authorList>
    </citation>
    <scope>NUCLEOTIDE SEQUENCE [LARGE SCALE GENOMIC DNA]</scope>
    <source>
        <strain evidence="2">XJ109</strain>
    </source>
</reference>
<accession>A0A1I4U6J8</accession>
<sequence>MKNLQKFEVSKEAQKLIKGGSMEMAPNEICCEMSSNGLYCIRPIPNNKRCW</sequence>
<name>A0A1I4U6J8_9FLAO</name>
<protein>
    <submittedName>
        <fullName evidence="1">Uncharacterized protein</fullName>
    </submittedName>
</protein>
<keyword evidence="2" id="KW-1185">Reference proteome</keyword>
<proteinExistence type="predicted"/>
<dbReference type="RefSeq" id="WP_177190248.1">
    <property type="nucleotide sequence ID" value="NZ_FOUZ01000003.1"/>
</dbReference>
<gene>
    <name evidence="1" type="ORF">SAMN05421738_10394</name>
</gene>
<organism evidence="1 2">
    <name type="scientific">Algoriella xinjiangensis</name>
    <dbReference type="NCBI Taxonomy" id="684065"/>
    <lineage>
        <taxon>Bacteria</taxon>
        <taxon>Pseudomonadati</taxon>
        <taxon>Bacteroidota</taxon>
        <taxon>Flavobacteriia</taxon>
        <taxon>Flavobacteriales</taxon>
        <taxon>Weeksellaceae</taxon>
        <taxon>Algoriella</taxon>
    </lineage>
</organism>
<dbReference type="EMBL" id="FOUZ01000003">
    <property type="protein sequence ID" value="SFM84470.1"/>
    <property type="molecule type" value="Genomic_DNA"/>
</dbReference>
<dbReference type="AlphaFoldDB" id="A0A1I4U6J8"/>
<dbReference type="Proteomes" id="UP000199149">
    <property type="component" value="Unassembled WGS sequence"/>
</dbReference>
<evidence type="ECO:0000313" key="1">
    <source>
        <dbReference type="EMBL" id="SFM84470.1"/>
    </source>
</evidence>